<name>A0A6A5TB12_9PLEO</name>
<keyword evidence="4" id="KW-1185">Reference proteome</keyword>
<protein>
    <recommendedName>
        <fullName evidence="2">DUF6570 domain-containing protein</fullName>
    </recommendedName>
</protein>
<dbReference type="AlphaFoldDB" id="A0A6A5TB12"/>
<feature type="region of interest" description="Disordered" evidence="1">
    <location>
        <begin position="157"/>
        <end position="180"/>
    </location>
</feature>
<feature type="domain" description="DUF6570" evidence="2">
    <location>
        <begin position="500"/>
        <end position="631"/>
    </location>
</feature>
<organism evidence="3 4">
    <name type="scientific">Clathrospora elynae</name>
    <dbReference type="NCBI Taxonomy" id="706981"/>
    <lineage>
        <taxon>Eukaryota</taxon>
        <taxon>Fungi</taxon>
        <taxon>Dikarya</taxon>
        <taxon>Ascomycota</taxon>
        <taxon>Pezizomycotina</taxon>
        <taxon>Dothideomycetes</taxon>
        <taxon>Pleosporomycetidae</taxon>
        <taxon>Pleosporales</taxon>
        <taxon>Diademaceae</taxon>
        <taxon>Clathrospora</taxon>
    </lineage>
</organism>
<dbReference type="EMBL" id="ML975997">
    <property type="protein sequence ID" value="KAF1947956.1"/>
    <property type="molecule type" value="Genomic_DNA"/>
</dbReference>
<evidence type="ECO:0000259" key="2">
    <source>
        <dbReference type="Pfam" id="PF20209"/>
    </source>
</evidence>
<evidence type="ECO:0000313" key="3">
    <source>
        <dbReference type="EMBL" id="KAF1947956.1"/>
    </source>
</evidence>
<proteinExistence type="predicted"/>
<dbReference type="Pfam" id="PF20209">
    <property type="entry name" value="DUF6570"/>
    <property type="match status" value="1"/>
</dbReference>
<evidence type="ECO:0000256" key="1">
    <source>
        <dbReference type="SAM" id="MobiDB-lite"/>
    </source>
</evidence>
<dbReference type="OrthoDB" id="3796230at2759"/>
<accession>A0A6A5TB12</accession>
<dbReference type="InterPro" id="IPR046700">
    <property type="entry name" value="DUF6570"/>
</dbReference>
<dbReference type="Proteomes" id="UP000800038">
    <property type="component" value="Unassembled WGS sequence"/>
</dbReference>
<feature type="compositionally biased region" description="Low complexity" evidence="1">
    <location>
        <begin position="238"/>
        <end position="259"/>
    </location>
</feature>
<reference evidence="3" key="1">
    <citation type="journal article" date="2020" name="Stud. Mycol.">
        <title>101 Dothideomycetes genomes: a test case for predicting lifestyles and emergence of pathogens.</title>
        <authorList>
            <person name="Haridas S."/>
            <person name="Albert R."/>
            <person name="Binder M."/>
            <person name="Bloem J."/>
            <person name="Labutti K."/>
            <person name="Salamov A."/>
            <person name="Andreopoulos B."/>
            <person name="Baker S."/>
            <person name="Barry K."/>
            <person name="Bills G."/>
            <person name="Bluhm B."/>
            <person name="Cannon C."/>
            <person name="Castanera R."/>
            <person name="Culley D."/>
            <person name="Daum C."/>
            <person name="Ezra D."/>
            <person name="Gonzalez J."/>
            <person name="Henrissat B."/>
            <person name="Kuo A."/>
            <person name="Liang C."/>
            <person name="Lipzen A."/>
            <person name="Lutzoni F."/>
            <person name="Magnuson J."/>
            <person name="Mondo S."/>
            <person name="Nolan M."/>
            <person name="Ohm R."/>
            <person name="Pangilinan J."/>
            <person name="Park H.-J."/>
            <person name="Ramirez L."/>
            <person name="Alfaro M."/>
            <person name="Sun H."/>
            <person name="Tritt A."/>
            <person name="Yoshinaga Y."/>
            <person name="Zwiers L.-H."/>
            <person name="Turgeon B."/>
            <person name="Goodwin S."/>
            <person name="Spatafora J."/>
            <person name="Crous P."/>
            <person name="Grigoriev I."/>
        </authorList>
    </citation>
    <scope>NUCLEOTIDE SEQUENCE</scope>
    <source>
        <strain evidence="3">CBS 161.51</strain>
    </source>
</reference>
<feature type="region of interest" description="Disordered" evidence="1">
    <location>
        <begin position="396"/>
        <end position="420"/>
    </location>
</feature>
<sequence length="776" mass="86553">MTTARLRRHAAHHHPQDLACYQGVVRVFAIPIENSVQRRLLLVRLVVPSVVLRIVSKQRATRLTNAFLPPAATTTGSQSIQSRLAVAPLPASNVHSPALPAQPRMAFGPAGVSSIPHSFITTAPGTASVETSTLVPFLWRGEDSGDTVMTAAARRERDAIRRDHRATTRGGEEASSTPLLSTIRQRIIDEVQVIGSSSSYSEPPPTSSWAQTQAPAPVQGCPFLPFNQGGDESTFAMSPLSRSYSPGSYRGRGRSNSVRSDGHSRNHSRVRSASRSPSPSSPLLPKGHCFFCVGCHEYRPVGAFEPYSGLCTWCEDVLNCPPFGEDEVCCHGRHHIVKYKEMFDDTGTLAQPTCKECRGHGIGDPVSNPFTQPSGASSSSRFQGLLSSQFLRTDSIDSSQPHSRAVRGRTNPGKSERQQKDYIDALTVEDPVLDITSESWRNDPALTERDYQLLRNFHSKLSQEVFDLCSRCKEKWFHMGVNEEGVCSSCIKADKHVDEDLPFLYSVANHMDPGPAEPSLEPLTQVEEMLIARVHCHVEVRQVRGVQYKYKGHVVNFLTNTAKVYNRLPLLPEDLDIILIRPVNWNKDPRMRRQFRNDMRVRKSVVRSWLEHLRRHNPGYQDIEVAYENLDALGDDFFADDELLVHEVEAETEIDATDINADEVEEEPEEAAVPDLHPDRNEIDIIASQLNSQGARRTTGRQPLFSLVVKQSMLLLVFGMYRIKTTFGIFSCTKTCGLVGILGFDMSYSTPLCVCRSTLGQDSLLIRYIRSIRLLR</sequence>
<gene>
    <name evidence="3" type="ORF">EJ02DRAFT_440117</name>
</gene>
<evidence type="ECO:0000313" key="4">
    <source>
        <dbReference type="Proteomes" id="UP000800038"/>
    </source>
</evidence>
<feature type="region of interest" description="Disordered" evidence="1">
    <location>
        <begin position="235"/>
        <end position="281"/>
    </location>
</feature>